<evidence type="ECO:0000313" key="3">
    <source>
        <dbReference type="WBParaSite" id="MBELARI_LOCUS20591"/>
    </source>
</evidence>
<dbReference type="WBParaSite" id="MBELARI_LOCUS20591">
    <property type="protein sequence ID" value="MBELARI_LOCUS20591"/>
    <property type="gene ID" value="MBELARI_LOCUS20591"/>
</dbReference>
<feature type="region of interest" description="Disordered" evidence="1">
    <location>
        <begin position="58"/>
        <end position="88"/>
    </location>
</feature>
<evidence type="ECO:0000256" key="1">
    <source>
        <dbReference type="SAM" id="MobiDB-lite"/>
    </source>
</evidence>
<dbReference type="AlphaFoldDB" id="A0AAF3F255"/>
<reference evidence="3" key="1">
    <citation type="submission" date="2024-02" db="UniProtKB">
        <authorList>
            <consortium name="WormBaseParasite"/>
        </authorList>
    </citation>
    <scope>IDENTIFICATION</scope>
</reference>
<protein>
    <submittedName>
        <fullName evidence="3">Uncharacterized protein</fullName>
    </submittedName>
</protein>
<dbReference type="Proteomes" id="UP000887575">
    <property type="component" value="Unassembled WGS sequence"/>
</dbReference>
<organism evidence="2 3">
    <name type="scientific">Mesorhabditis belari</name>
    <dbReference type="NCBI Taxonomy" id="2138241"/>
    <lineage>
        <taxon>Eukaryota</taxon>
        <taxon>Metazoa</taxon>
        <taxon>Ecdysozoa</taxon>
        <taxon>Nematoda</taxon>
        <taxon>Chromadorea</taxon>
        <taxon>Rhabditida</taxon>
        <taxon>Rhabditina</taxon>
        <taxon>Rhabditomorpha</taxon>
        <taxon>Rhabditoidea</taxon>
        <taxon>Rhabditidae</taxon>
        <taxon>Mesorhabditinae</taxon>
        <taxon>Mesorhabditis</taxon>
    </lineage>
</organism>
<accession>A0AAF3F255</accession>
<name>A0AAF3F255_9BILA</name>
<sequence>MRLCDSTWLATITGMSLSQKGGVLLYDEDGHDLSLYENTAGEGCIKMKRLSFLSPTSTLRPGCHSKKHKRPATDENNNRVAKAVRRED</sequence>
<proteinExistence type="predicted"/>
<evidence type="ECO:0000313" key="2">
    <source>
        <dbReference type="Proteomes" id="UP000887575"/>
    </source>
</evidence>
<keyword evidence="2" id="KW-1185">Reference proteome</keyword>